<dbReference type="Proteomes" id="UP000821845">
    <property type="component" value="Chromosome 2"/>
</dbReference>
<accession>A0ACB7SX77</accession>
<protein>
    <submittedName>
        <fullName evidence="1">Uncharacterized protein</fullName>
    </submittedName>
</protein>
<reference evidence="1" key="1">
    <citation type="submission" date="2020-05" db="EMBL/GenBank/DDBJ databases">
        <title>Large-scale comparative analyses of tick genomes elucidate their genetic diversity and vector capacities.</title>
        <authorList>
            <person name="Jia N."/>
            <person name="Wang J."/>
            <person name="Shi W."/>
            <person name="Du L."/>
            <person name="Sun Y."/>
            <person name="Zhan W."/>
            <person name="Jiang J."/>
            <person name="Wang Q."/>
            <person name="Zhang B."/>
            <person name="Ji P."/>
            <person name="Sakyi L.B."/>
            <person name="Cui X."/>
            <person name="Yuan T."/>
            <person name="Jiang B."/>
            <person name="Yang W."/>
            <person name="Lam T.T.-Y."/>
            <person name="Chang Q."/>
            <person name="Ding S."/>
            <person name="Wang X."/>
            <person name="Zhu J."/>
            <person name="Ruan X."/>
            <person name="Zhao L."/>
            <person name="Wei J."/>
            <person name="Que T."/>
            <person name="Du C."/>
            <person name="Cheng J."/>
            <person name="Dai P."/>
            <person name="Han X."/>
            <person name="Huang E."/>
            <person name="Gao Y."/>
            <person name="Liu J."/>
            <person name="Shao H."/>
            <person name="Ye R."/>
            <person name="Li L."/>
            <person name="Wei W."/>
            <person name="Wang X."/>
            <person name="Wang C."/>
            <person name="Yang T."/>
            <person name="Huo Q."/>
            <person name="Li W."/>
            <person name="Guo W."/>
            <person name="Chen H."/>
            <person name="Zhou L."/>
            <person name="Ni X."/>
            <person name="Tian J."/>
            <person name="Zhou Y."/>
            <person name="Sheng Y."/>
            <person name="Liu T."/>
            <person name="Pan Y."/>
            <person name="Xia L."/>
            <person name="Li J."/>
            <person name="Zhao F."/>
            <person name="Cao W."/>
        </authorList>
    </citation>
    <scope>NUCLEOTIDE SEQUENCE</scope>
    <source>
        <strain evidence="1">Hyas-2018</strain>
    </source>
</reference>
<evidence type="ECO:0000313" key="1">
    <source>
        <dbReference type="EMBL" id="KAH6939295.1"/>
    </source>
</evidence>
<gene>
    <name evidence="1" type="ORF">HPB50_016776</name>
</gene>
<dbReference type="EMBL" id="CM023482">
    <property type="protein sequence ID" value="KAH6939295.1"/>
    <property type="molecule type" value="Genomic_DNA"/>
</dbReference>
<sequence>METGSGNGKHHRKRDRLSPVGGGSYERRNSDIELDKVTGPPEAFFHQARQSRRASVMAELVIKHLEDQDQEEKKSPGVEVVVDGPAGPSPPDERRAFTLLLLMVTVFDGGVGGIGSSHHLQPVRGAHRYVAVNQRHAPRRKVQATVLLACPTA</sequence>
<comment type="caution">
    <text evidence="1">The sequence shown here is derived from an EMBL/GenBank/DDBJ whole genome shotgun (WGS) entry which is preliminary data.</text>
</comment>
<proteinExistence type="predicted"/>
<name>A0ACB7SX77_HYAAI</name>
<organism evidence="1 2">
    <name type="scientific">Hyalomma asiaticum</name>
    <name type="common">Tick</name>
    <dbReference type="NCBI Taxonomy" id="266040"/>
    <lineage>
        <taxon>Eukaryota</taxon>
        <taxon>Metazoa</taxon>
        <taxon>Ecdysozoa</taxon>
        <taxon>Arthropoda</taxon>
        <taxon>Chelicerata</taxon>
        <taxon>Arachnida</taxon>
        <taxon>Acari</taxon>
        <taxon>Parasitiformes</taxon>
        <taxon>Ixodida</taxon>
        <taxon>Ixodoidea</taxon>
        <taxon>Ixodidae</taxon>
        <taxon>Hyalomminae</taxon>
        <taxon>Hyalomma</taxon>
    </lineage>
</organism>
<keyword evidence="2" id="KW-1185">Reference proteome</keyword>
<evidence type="ECO:0000313" key="2">
    <source>
        <dbReference type="Proteomes" id="UP000821845"/>
    </source>
</evidence>